<dbReference type="NCBIfam" id="TIGR00231">
    <property type="entry name" value="small_GTP"/>
    <property type="match status" value="1"/>
</dbReference>
<dbReference type="Gene3D" id="3.40.50.300">
    <property type="entry name" value="P-loop containing nucleotide triphosphate hydrolases"/>
    <property type="match status" value="1"/>
</dbReference>
<feature type="binding site" evidence="3">
    <location>
        <begin position="127"/>
        <end position="130"/>
    </location>
    <ligand>
        <name>GTP</name>
        <dbReference type="ChEBI" id="CHEBI:37565"/>
    </ligand>
</feature>
<dbReference type="Gene3D" id="2.40.50.250">
    <property type="entry name" value="bipa protein"/>
    <property type="match status" value="1"/>
</dbReference>
<dbReference type="SUPFAM" id="SSF54980">
    <property type="entry name" value="EF-G C-terminal domain-like"/>
    <property type="match status" value="2"/>
</dbReference>
<dbReference type="InterPro" id="IPR042116">
    <property type="entry name" value="TypA/BipA_C"/>
</dbReference>
<dbReference type="SUPFAM" id="SSF50447">
    <property type="entry name" value="Translation proteins"/>
    <property type="match status" value="1"/>
</dbReference>
<comment type="caution">
    <text evidence="5">The sequence shown here is derived from an EMBL/GenBank/DDBJ whole genome shotgun (WGS) entry which is preliminary data.</text>
</comment>
<dbReference type="Pfam" id="PF00009">
    <property type="entry name" value="GTP_EFTU"/>
    <property type="match status" value="1"/>
</dbReference>
<dbReference type="InterPro" id="IPR004161">
    <property type="entry name" value="EFTu-like_2"/>
</dbReference>
<dbReference type="InterPro" id="IPR035651">
    <property type="entry name" value="BipA_V"/>
</dbReference>
<dbReference type="InterPro" id="IPR000795">
    <property type="entry name" value="T_Tr_GTP-bd_dom"/>
</dbReference>
<comment type="subcellular location">
    <subcellularLocation>
        <location evidence="3">Cytoplasm</location>
    </subcellularLocation>
    <text evidence="3">Binds to ribosomes.</text>
</comment>
<dbReference type="Gene3D" id="3.30.70.240">
    <property type="match status" value="1"/>
</dbReference>
<dbReference type="CDD" id="cd16263">
    <property type="entry name" value="BipA_III"/>
    <property type="match status" value="1"/>
</dbReference>
<keyword evidence="3" id="KW-0694">RNA-binding</keyword>
<dbReference type="InterPro" id="IPR047041">
    <property type="entry name" value="BipA_GTP-bd_dom"/>
</dbReference>
<dbReference type="GO" id="GO:0000027">
    <property type="term" value="P:ribosomal large subunit assembly"/>
    <property type="evidence" value="ECO:0007669"/>
    <property type="project" value="UniProtKB-UniRule"/>
</dbReference>
<evidence type="ECO:0000313" key="5">
    <source>
        <dbReference type="EMBL" id="TLM93177.1"/>
    </source>
</evidence>
<protein>
    <recommendedName>
        <fullName evidence="3">Large ribosomal subunit assembly factor BipA</fullName>
        <ecNumber evidence="3">3.6.5.-</ecNumber>
    </recommendedName>
    <alternativeName>
        <fullName evidence="3">GTP-binding protein BipA</fullName>
    </alternativeName>
</protein>
<feature type="domain" description="Tr-type G" evidence="4">
    <location>
        <begin position="2"/>
        <end position="198"/>
    </location>
</feature>
<dbReference type="FunFam" id="2.40.30.10:FF:000016">
    <property type="entry name" value="GTP-binding protein TypA"/>
    <property type="match status" value="1"/>
</dbReference>
<evidence type="ECO:0000256" key="3">
    <source>
        <dbReference type="HAMAP-Rule" id="MF_00849"/>
    </source>
</evidence>
<dbReference type="SUPFAM" id="SSF52540">
    <property type="entry name" value="P-loop containing nucleoside triphosphate hydrolases"/>
    <property type="match status" value="1"/>
</dbReference>
<dbReference type="PANTHER" id="PTHR42908">
    <property type="entry name" value="TRANSLATION ELONGATION FACTOR-RELATED"/>
    <property type="match status" value="1"/>
</dbReference>
<comment type="similarity">
    <text evidence="3">Belongs to the TRAFAC class translation factor GTPase superfamily. Classic translation factor GTPase family. BipA subfamily.</text>
</comment>
<dbReference type="RefSeq" id="WP_138077773.1">
    <property type="nucleotide sequence ID" value="NZ_VAJM01000004.1"/>
</dbReference>
<keyword evidence="3" id="KW-0820">tRNA-binding</keyword>
<reference evidence="5 6" key="1">
    <citation type="submission" date="2019-05" db="EMBL/GenBank/DDBJ databases">
        <title>Hymenobacter edaphi sp. nov., isolated from abandoned arsenic-contaminated farmland soil.</title>
        <authorList>
            <person name="Nie L."/>
        </authorList>
    </citation>
    <scope>NUCLEOTIDE SEQUENCE [LARGE SCALE GENOMIC DNA]</scope>
    <source>
        <strain evidence="5 6">1-3-3-8</strain>
    </source>
</reference>
<dbReference type="InterPro" id="IPR027417">
    <property type="entry name" value="P-loop_NTPase"/>
</dbReference>
<dbReference type="InterPro" id="IPR047043">
    <property type="entry name" value="BipA_III"/>
</dbReference>
<dbReference type="OrthoDB" id="9801591at2"/>
<keyword evidence="6" id="KW-1185">Reference proteome</keyword>
<keyword evidence="3" id="KW-0699">rRNA-binding</keyword>
<dbReference type="InterPro" id="IPR035647">
    <property type="entry name" value="EFG_III/V"/>
</dbReference>
<dbReference type="Gene3D" id="3.30.70.870">
    <property type="entry name" value="Elongation Factor G (Translational Gtpase), domain 3"/>
    <property type="match status" value="1"/>
</dbReference>
<dbReference type="Pfam" id="PF00679">
    <property type="entry name" value="EFG_C"/>
    <property type="match status" value="1"/>
</dbReference>
<evidence type="ECO:0000256" key="1">
    <source>
        <dbReference type="ARBA" id="ARBA00023134"/>
    </source>
</evidence>
<dbReference type="PROSITE" id="PS00301">
    <property type="entry name" value="G_TR_1"/>
    <property type="match status" value="1"/>
</dbReference>
<dbReference type="FunFam" id="3.30.70.240:FF:000002">
    <property type="entry name" value="GTP-binding protein TypA"/>
    <property type="match status" value="1"/>
</dbReference>
<dbReference type="SMART" id="SM00838">
    <property type="entry name" value="EFG_C"/>
    <property type="match status" value="1"/>
</dbReference>
<accession>A0A5R8WQZ7</accession>
<dbReference type="GO" id="GO:1990904">
    <property type="term" value="C:ribonucleoprotein complex"/>
    <property type="evidence" value="ECO:0007669"/>
    <property type="project" value="TreeGrafter"/>
</dbReference>
<dbReference type="GO" id="GO:0009409">
    <property type="term" value="P:response to cold"/>
    <property type="evidence" value="ECO:0007669"/>
    <property type="project" value="UniProtKB-ARBA"/>
</dbReference>
<dbReference type="GO" id="GO:0005525">
    <property type="term" value="F:GTP binding"/>
    <property type="evidence" value="ECO:0007669"/>
    <property type="project" value="UniProtKB-UniRule"/>
</dbReference>
<keyword evidence="1 3" id="KW-0342">GTP-binding</keyword>
<organism evidence="5 6">
    <name type="scientific">Hymenobacter jeollabukensis</name>
    <dbReference type="NCBI Taxonomy" id="2025313"/>
    <lineage>
        <taxon>Bacteria</taxon>
        <taxon>Pseudomonadati</taxon>
        <taxon>Bacteroidota</taxon>
        <taxon>Cytophagia</taxon>
        <taxon>Cytophagales</taxon>
        <taxon>Hymenobacteraceae</taxon>
        <taxon>Hymenobacter</taxon>
    </lineage>
</organism>
<keyword evidence="3" id="KW-0547">Nucleotide-binding</keyword>
<dbReference type="GO" id="GO:0043022">
    <property type="term" value="F:ribosome binding"/>
    <property type="evidence" value="ECO:0007669"/>
    <property type="project" value="UniProtKB-UniRule"/>
</dbReference>
<dbReference type="InterPro" id="IPR006298">
    <property type="entry name" value="BipA"/>
</dbReference>
<proteinExistence type="inferred from homology"/>
<dbReference type="Gene3D" id="2.40.30.10">
    <property type="entry name" value="Translation factors"/>
    <property type="match status" value="1"/>
</dbReference>
<evidence type="ECO:0000259" key="4">
    <source>
        <dbReference type="PROSITE" id="PS51722"/>
    </source>
</evidence>
<sequence>MQNIRNIAIIAHVDHGKTTLVDKIIHASKLFSEHQHFDDLILDNNDLERERGITIVSKNVSVRYKDVKINIIDTPGHADFGGEVERVLKMADGVLLLVDAFEGAMPQTRFVLGKAIDLGLKPIVVVNKVDKENCRPDEVHEQVFDLMFNLGATEDQLDFVTLYGSSKQGWMSTDWKVKTDDITPLLDAVIASIPPAPFYEGTPQMQVTSLDYSAFVGRIAIGRVQRGTLKEGSNMSLMKADGSIKKVKIKELQVFEGLGRSKVSEVSAGEICAVTGIEGFDIGDTIADADNPEALARISIDEPTMNMLFTINNSPFFGKEGKFVTSRHLRDRLYKETEKNLALRVQETDREDTFLVYGRGILHLSVLIETMRREGYELQVGQPQVLYKEDDNGDRLEPIEHLVVDVPEETAGKVIELVTMRKGELTIMEPKGDLQHLEFNIPSRGLIGLRNNVLTATAGEAIMNHRFQSYEPYKGVIPGRISGSLISMESGAGTAYTIDKMQDRGEFFVDPGEEVYGGQVIGEHTRPNDLTINIQKGKKLTNMRASGSDENVKIQPKRQFSLEDAMEYIQKDEYLEVTPKSVRMRKILLDENERLRSAKKAD</sequence>
<evidence type="ECO:0000256" key="2">
    <source>
        <dbReference type="ARBA" id="ARBA00048548"/>
    </source>
</evidence>
<dbReference type="InterPro" id="IPR000640">
    <property type="entry name" value="EFG_V-like"/>
</dbReference>
<evidence type="ECO:0000313" key="6">
    <source>
        <dbReference type="Proteomes" id="UP000305517"/>
    </source>
</evidence>
<dbReference type="HAMAP" id="MF_00849">
    <property type="entry name" value="BipA"/>
    <property type="match status" value="1"/>
</dbReference>
<keyword evidence="3" id="KW-0963">Cytoplasm</keyword>
<dbReference type="EC" id="3.6.5.-" evidence="3"/>
<feature type="binding site" evidence="3">
    <location>
        <begin position="14"/>
        <end position="19"/>
    </location>
    <ligand>
        <name>GTP</name>
        <dbReference type="ChEBI" id="CHEBI:37565"/>
    </ligand>
</feature>
<dbReference type="GO" id="GO:0010467">
    <property type="term" value="P:gene expression"/>
    <property type="evidence" value="ECO:0007669"/>
    <property type="project" value="UniProtKB-ARBA"/>
</dbReference>
<dbReference type="GO" id="GO:0000049">
    <property type="term" value="F:tRNA binding"/>
    <property type="evidence" value="ECO:0007669"/>
    <property type="project" value="UniProtKB-KW"/>
</dbReference>
<dbReference type="CDD" id="cd03691">
    <property type="entry name" value="BipA_TypA_II"/>
    <property type="match status" value="1"/>
</dbReference>
<dbReference type="InterPro" id="IPR005225">
    <property type="entry name" value="Small_GTP-bd"/>
</dbReference>
<dbReference type="FunFam" id="3.40.50.300:FF:000055">
    <property type="entry name" value="GTP-binding protein TypA"/>
    <property type="match status" value="1"/>
</dbReference>
<dbReference type="CDD" id="cd03710">
    <property type="entry name" value="BipA_TypA_C"/>
    <property type="match status" value="1"/>
</dbReference>
<name>A0A5R8WQZ7_9BACT</name>
<dbReference type="GO" id="GO:0019843">
    <property type="term" value="F:rRNA binding"/>
    <property type="evidence" value="ECO:0007669"/>
    <property type="project" value="UniProtKB-KW"/>
</dbReference>
<dbReference type="FunFam" id="2.40.50.250:FF:000001">
    <property type="entry name" value="GTP-binding protein TypA"/>
    <property type="match status" value="1"/>
</dbReference>
<dbReference type="GO" id="GO:0003924">
    <property type="term" value="F:GTPase activity"/>
    <property type="evidence" value="ECO:0007669"/>
    <property type="project" value="UniProtKB-UniRule"/>
</dbReference>
<dbReference type="PRINTS" id="PR00315">
    <property type="entry name" value="ELONGATNFCT"/>
</dbReference>
<comment type="function">
    <text evidence="3">A 50S ribosomal subunit assembly protein with GTPase activity, required for 50S subunit assembly at low temperatures, may also play a role in translation. Binds GTP and analogs. Binds the 70S ribosome between the 30S and 50S subunits, in a similar position as ribosome-bound EF-G; it contacts a number of ribosomal proteins, both rRNAs and the A-site tRNA.</text>
</comment>
<dbReference type="EMBL" id="VAJM01000004">
    <property type="protein sequence ID" value="TLM93177.1"/>
    <property type="molecule type" value="Genomic_DNA"/>
</dbReference>
<dbReference type="Pfam" id="PF03144">
    <property type="entry name" value="GTP_EFTU_D2"/>
    <property type="match status" value="1"/>
</dbReference>
<dbReference type="AlphaFoldDB" id="A0A5R8WQZ7"/>
<dbReference type="CDD" id="cd01891">
    <property type="entry name" value="TypA_BipA"/>
    <property type="match status" value="1"/>
</dbReference>
<dbReference type="PANTHER" id="PTHR42908:SF8">
    <property type="entry name" value="TR-TYPE G DOMAIN-CONTAINING PROTEIN"/>
    <property type="match status" value="1"/>
</dbReference>
<dbReference type="PROSITE" id="PS51722">
    <property type="entry name" value="G_TR_2"/>
    <property type="match status" value="1"/>
</dbReference>
<dbReference type="GO" id="GO:0005829">
    <property type="term" value="C:cytosol"/>
    <property type="evidence" value="ECO:0007669"/>
    <property type="project" value="TreeGrafter"/>
</dbReference>
<dbReference type="Proteomes" id="UP000305517">
    <property type="component" value="Unassembled WGS sequence"/>
</dbReference>
<dbReference type="InterPro" id="IPR048876">
    <property type="entry name" value="BipA_C"/>
</dbReference>
<dbReference type="InterPro" id="IPR009000">
    <property type="entry name" value="Transl_B-barrel_sf"/>
</dbReference>
<keyword evidence="3" id="KW-0690">Ribosome biogenesis</keyword>
<gene>
    <name evidence="5" type="primary">typA</name>
    <name evidence="3" type="synonym">bipA</name>
    <name evidence="5" type="ORF">FDY95_11165</name>
</gene>
<comment type="catalytic activity">
    <reaction evidence="2 3">
        <text>GTP + H2O = GDP + phosphate + H(+)</text>
        <dbReference type="Rhea" id="RHEA:19669"/>
        <dbReference type="ChEBI" id="CHEBI:15377"/>
        <dbReference type="ChEBI" id="CHEBI:15378"/>
        <dbReference type="ChEBI" id="CHEBI:37565"/>
        <dbReference type="ChEBI" id="CHEBI:43474"/>
        <dbReference type="ChEBI" id="CHEBI:58189"/>
    </reaction>
</comment>
<dbReference type="NCBIfam" id="TIGR01394">
    <property type="entry name" value="TypA_BipA"/>
    <property type="match status" value="1"/>
</dbReference>
<dbReference type="FunFam" id="3.30.70.870:FF:000003">
    <property type="entry name" value="GTP-binding protein TypA"/>
    <property type="match status" value="1"/>
</dbReference>
<comment type="subunit">
    <text evidence="3">Monomer.</text>
</comment>
<keyword evidence="3" id="KW-0378">Hydrolase</keyword>
<dbReference type="InterPro" id="IPR031157">
    <property type="entry name" value="G_TR_CS"/>
</dbReference>
<dbReference type="InterPro" id="IPR047042">
    <property type="entry name" value="BipA_II"/>
</dbReference>
<dbReference type="Pfam" id="PF21018">
    <property type="entry name" value="BipA_C"/>
    <property type="match status" value="1"/>
</dbReference>